<reference evidence="1" key="1">
    <citation type="journal article" date="2012" name="Nature">
        <title>The tomato genome sequence provides insights into fleshy fruit evolution.</title>
        <authorList>
            <consortium name="Tomato Genome Consortium"/>
        </authorList>
    </citation>
    <scope>NUCLEOTIDE SEQUENCE [LARGE SCALE GENOMIC DNA]</scope>
    <source>
        <strain evidence="1">cv. Heinz 1706</strain>
    </source>
</reference>
<dbReference type="Gramene" id="Solyc11g030787.1.1">
    <property type="protein sequence ID" value="Solyc11g030787.1.1"/>
    <property type="gene ID" value="Solyc11g030787.1"/>
</dbReference>
<proteinExistence type="predicted"/>
<sequence length="41" mass="4628">MFGGTKAFLQASYTEVLPASFWNNTSRDGSRFRKMKGPKSK</sequence>
<evidence type="ECO:0000313" key="2">
    <source>
        <dbReference type="Proteomes" id="UP000004994"/>
    </source>
</evidence>
<dbReference type="Proteomes" id="UP000004994">
    <property type="component" value="Chromosome 11"/>
</dbReference>
<organism evidence="1">
    <name type="scientific">Solanum lycopersicum</name>
    <name type="common">Tomato</name>
    <name type="synonym">Lycopersicon esculentum</name>
    <dbReference type="NCBI Taxonomy" id="4081"/>
    <lineage>
        <taxon>Eukaryota</taxon>
        <taxon>Viridiplantae</taxon>
        <taxon>Streptophyta</taxon>
        <taxon>Embryophyta</taxon>
        <taxon>Tracheophyta</taxon>
        <taxon>Spermatophyta</taxon>
        <taxon>Magnoliopsida</taxon>
        <taxon>eudicotyledons</taxon>
        <taxon>Gunneridae</taxon>
        <taxon>Pentapetalae</taxon>
        <taxon>asterids</taxon>
        <taxon>lamiids</taxon>
        <taxon>Solanales</taxon>
        <taxon>Solanaceae</taxon>
        <taxon>Solanoideae</taxon>
        <taxon>Solaneae</taxon>
        <taxon>Solanum</taxon>
        <taxon>Solanum subgen. Lycopersicon</taxon>
    </lineage>
</organism>
<evidence type="ECO:0000313" key="1">
    <source>
        <dbReference type="EnsemblPlants" id="Solyc11g030787.1.1"/>
    </source>
</evidence>
<reference evidence="1" key="2">
    <citation type="submission" date="2019-01" db="UniProtKB">
        <authorList>
            <consortium name="EnsemblPlants"/>
        </authorList>
    </citation>
    <scope>IDENTIFICATION</scope>
    <source>
        <strain evidence="1">cv. Heinz 1706</strain>
    </source>
</reference>
<dbReference type="InParanoid" id="A0A3Q7IVT2"/>
<dbReference type="EnsemblPlants" id="Solyc11g030787.1.1">
    <property type="protein sequence ID" value="Solyc11g030787.1.1"/>
    <property type="gene ID" value="Solyc11g030787.1"/>
</dbReference>
<dbReference type="AlphaFoldDB" id="A0A3Q7IVT2"/>
<keyword evidence="2" id="KW-1185">Reference proteome</keyword>
<name>A0A3Q7IVT2_SOLLC</name>
<protein>
    <submittedName>
        <fullName evidence="1">Uncharacterized protein</fullName>
    </submittedName>
</protein>
<accession>A0A3Q7IVT2</accession>